<dbReference type="EMBL" id="ML987189">
    <property type="protein sequence ID" value="KAF2257108.1"/>
    <property type="molecule type" value="Genomic_DNA"/>
</dbReference>
<name>A0A6A6J3G4_9PLEO</name>
<dbReference type="AlphaFoldDB" id="A0A6A6J3G4"/>
<evidence type="ECO:0000313" key="2">
    <source>
        <dbReference type="EMBL" id="KAF2257108.1"/>
    </source>
</evidence>
<keyword evidence="1" id="KW-0812">Transmembrane</keyword>
<dbReference type="RefSeq" id="XP_033692112.1">
    <property type="nucleotide sequence ID" value="XM_033827700.1"/>
</dbReference>
<sequence>MLHISPAPRSTHRLTGTMLVTYIPSVAFTLSGRYVKLAYPGKRKMFSIPSCFK</sequence>
<feature type="transmembrane region" description="Helical" evidence="1">
    <location>
        <begin position="14"/>
        <end position="35"/>
    </location>
</feature>
<proteinExistence type="predicted"/>
<evidence type="ECO:0000313" key="3">
    <source>
        <dbReference type="Proteomes" id="UP000800094"/>
    </source>
</evidence>
<keyword evidence="1" id="KW-0472">Membrane</keyword>
<keyword evidence="3" id="KW-1185">Reference proteome</keyword>
<dbReference type="GeneID" id="54581030"/>
<evidence type="ECO:0000256" key="1">
    <source>
        <dbReference type="SAM" id="Phobius"/>
    </source>
</evidence>
<organism evidence="2 3">
    <name type="scientific">Trematosphaeria pertusa</name>
    <dbReference type="NCBI Taxonomy" id="390896"/>
    <lineage>
        <taxon>Eukaryota</taxon>
        <taxon>Fungi</taxon>
        <taxon>Dikarya</taxon>
        <taxon>Ascomycota</taxon>
        <taxon>Pezizomycotina</taxon>
        <taxon>Dothideomycetes</taxon>
        <taxon>Pleosporomycetidae</taxon>
        <taxon>Pleosporales</taxon>
        <taxon>Massarineae</taxon>
        <taxon>Trematosphaeriaceae</taxon>
        <taxon>Trematosphaeria</taxon>
    </lineage>
</organism>
<accession>A0A6A6J3G4</accession>
<feature type="non-terminal residue" evidence="2">
    <location>
        <position position="1"/>
    </location>
</feature>
<dbReference type="Proteomes" id="UP000800094">
    <property type="component" value="Unassembled WGS sequence"/>
</dbReference>
<keyword evidence="1" id="KW-1133">Transmembrane helix</keyword>
<gene>
    <name evidence="2" type="ORF">BU26DRAFT_513818</name>
</gene>
<reference evidence="2" key="1">
    <citation type="journal article" date="2020" name="Stud. Mycol.">
        <title>101 Dothideomycetes genomes: a test case for predicting lifestyles and emergence of pathogens.</title>
        <authorList>
            <person name="Haridas S."/>
            <person name="Albert R."/>
            <person name="Binder M."/>
            <person name="Bloem J."/>
            <person name="Labutti K."/>
            <person name="Salamov A."/>
            <person name="Andreopoulos B."/>
            <person name="Baker S."/>
            <person name="Barry K."/>
            <person name="Bills G."/>
            <person name="Bluhm B."/>
            <person name="Cannon C."/>
            <person name="Castanera R."/>
            <person name="Culley D."/>
            <person name="Daum C."/>
            <person name="Ezra D."/>
            <person name="Gonzalez J."/>
            <person name="Henrissat B."/>
            <person name="Kuo A."/>
            <person name="Liang C."/>
            <person name="Lipzen A."/>
            <person name="Lutzoni F."/>
            <person name="Magnuson J."/>
            <person name="Mondo S."/>
            <person name="Nolan M."/>
            <person name="Ohm R."/>
            <person name="Pangilinan J."/>
            <person name="Park H.-J."/>
            <person name="Ramirez L."/>
            <person name="Alfaro M."/>
            <person name="Sun H."/>
            <person name="Tritt A."/>
            <person name="Yoshinaga Y."/>
            <person name="Zwiers L.-H."/>
            <person name="Turgeon B."/>
            <person name="Goodwin S."/>
            <person name="Spatafora J."/>
            <person name="Crous P."/>
            <person name="Grigoriev I."/>
        </authorList>
    </citation>
    <scope>NUCLEOTIDE SEQUENCE</scope>
    <source>
        <strain evidence="2">CBS 122368</strain>
    </source>
</reference>
<protein>
    <submittedName>
        <fullName evidence="2">Uncharacterized protein</fullName>
    </submittedName>
</protein>